<dbReference type="PANTHER" id="PTHR47515:SF1">
    <property type="entry name" value="BLR2054 PROTEIN"/>
    <property type="match status" value="1"/>
</dbReference>
<dbReference type="SUPFAM" id="SSF53098">
    <property type="entry name" value="Ribonuclease H-like"/>
    <property type="match status" value="1"/>
</dbReference>
<dbReference type="NCBIfam" id="NF033516">
    <property type="entry name" value="transpos_IS3"/>
    <property type="match status" value="1"/>
</dbReference>
<dbReference type="PANTHER" id="PTHR47515">
    <property type="entry name" value="LOW CALCIUM RESPONSE LOCUS PROTEIN T"/>
    <property type="match status" value="1"/>
</dbReference>
<gene>
    <name evidence="2" type="ORF">HYS17_09845</name>
</gene>
<organism evidence="2 3">
    <name type="scientific">Micavibrio aeruginosavorus</name>
    <dbReference type="NCBI Taxonomy" id="349221"/>
    <lineage>
        <taxon>Bacteria</taxon>
        <taxon>Pseudomonadati</taxon>
        <taxon>Bdellovibrionota</taxon>
        <taxon>Bdellovibrionia</taxon>
        <taxon>Bdellovibrionales</taxon>
        <taxon>Pseudobdellovibrionaceae</taxon>
        <taxon>Micavibrio</taxon>
    </lineage>
</organism>
<dbReference type="InterPro" id="IPR036397">
    <property type="entry name" value="RNaseH_sf"/>
</dbReference>
<dbReference type="GO" id="GO:0015074">
    <property type="term" value="P:DNA integration"/>
    <property type="evidence" value="ECO:0007669"/>
    <property type="project" value="InterPro"/>
</dbReference>
<sequence>MMKKRFTEEQIIQILKEQEASGRTGEVCRRYGICSATFYKWKAKFGGMEASDARRLRELEDENRRLAILLRREGCVVNIKKIHRLYREEGLAVKRRKGRKRAIGTRTPLPRPDSVGQVWSLDFMSDALACGRRLRLLGVMDQCSRECLALVIDTSMPGARVVRELDALIRKYGKPQVIVSDNGTELTSRAVLQWAAERKIEWHYITPGRPSENGFTESLNGKIRDECLNEHWFTSLAEARTIIEAWRQDYNHVRPHSSLGYMTPAEYARKQIGGHGPRSVDLILNTNYKTERTLLPAGT</sequence>
<dbReference type="Pfam" id="PF13683">
    <property type="entry name" value="rve_3"/>
    <property type="match status" value="1"/>
</dbReference>
<reference evidence="2 3" key="1">
    <citation type="submission" date="2020-07" db="EMBL/GenBank/DDBJ databases">
        <title>Huge and variable diversity of episymbiotic CPR bacteria and DPANN archaea in groundwater ecosystems.</title>
        <authorList>
            <person name="He C.Y."/>
            <person name="Keren R."/>
            <person name="Whittaker M."/>
            <person name="Farag I.F."/>
            <person name="Doudna J."/>
            <person name="Cate J.H.D."/>
            <person name="Banfield J.F."/>
        </authorList>
    </citation>
    <scope>NUCLEOTIDE SEQUENCE [LARGE SCALE GENOMIC DNA]</scope>
    <source>
        <strain evidence="2">NC_groundwater_70_Ag_B-0.1um_54_66</strain>
    </source>
</reference>
<evidence type="ECO:0000313" key="3">
    <source>
        <dbReference type="Proteomes" id="UP000595362"/>
    </source>
</evidence>
<dbReference type="EMBL" id="CP066681">
    <property type="protein sequence ID" value="QQG35795.1"/>
    <property type="molecule type" value="Genomic_DNA"/>
</dbReference>
<protein>
    <submittedName>
        <fullName evidence="2">IS3 family transposase</fullName>
    </submittedName>
</protein>
<name>A0A7T5R1G9_9BACT</name>
<dbReference type="GO" id="GO:0003677">
    <property type="term" value="F:DNA binding"/>
    <property type="evidence" value="ECO:0007669"/>
    <property type="project" value="InterPro"/>
</dbReference>
<dbReference type="InterPro" id="IPR048020">
    <property type="entry name" value="Transpos_IS3"/>
</dbReference>
<dbReference type="Gene3D" id="3.30.420.10">
    <property type="entry name" value="Ribonuclease H-like superfamily/Ribonuclease H"/>
    <property type="match status" value="1"/>
</dbReference>
<evidence type="ECO:0000313" key="2">
    <source>
        <dbReference type="EMBL" id="QQG35795.1"/>
    </source>
</evidence>
<dbReference type="SUPFAM" id="SSF46689">
    <property type="entry name" value="Homeodomain-like"/>
    <property type="match status" value="1"/>
</dbReference>
<dbReference type="Proteomes" id="UP000595362">
    <property type="component" value="Chromosome"/>
</dbReference>
<accession>A0A7T5R1G9</accession>
<dbReference type="PROSITE" id="PS50994">
    <property type="entry name" value="INTEGRASE"/>
    <property type="match status" value="1"/>
</dbReference>
<feature type="domain" description="Integrase catalytic" evidence="1">
    <location>
        <begin position="108"/>
        <end position="272"/>
    </location>
</feature>
<dbReference type="InterPro" id="IPR001584">
    <property type="entry name" value="Integrase_cat-core"/>
</dbReference>
<dbReference type="GO" id="GO:0006313">
    <property type="term" value="P:DNA transposition"/>
    <property type="evidence" value="ECO:0007669"/>
    <property type="project" value="InterPro"/>
</dbReference>
<dbReference type="Pfam" id="PF01527">
    <property type="entry name" value="HTH_Tnp_1"/>
    <property type="match status" value="1"/>
</dbReference>
<dbReference type="InterPro" id="IPR009057">
    <property type="entry name" value="Homeodomain-like_sf"/>
</dbReference>
<dbReference type="GO" id="GO:0004803">
    <property type="term" value="F:transposase activity"/>
    <property type="evidence" value="ECO:0007669"/>
    <property type="project" value="InterPro"/>
</dbReference>
<dbReference type="InterPro" id="IPR012337">
    <property type="entry name" value="RNaseH-like_sf"/>
</dbReference>
<dbReference type="InterPro" id="IPR002514">
    <property type="entry name" value="Transposase_8"/>
</dbReference>
<dbReference type="AlphaFoldDB" id="A0A7T5R1G9"/>
<proteinExistence type="predicted"/>
<evidence type="ECO:0000259" key="1">
    <source>
        <dbReference type="PROSITE" id="PS50994"/>
    </source>
</evidence>